<keyword evidence="2" id="KW-1133">Transmembrane helix</keyword>
<evidence type="ECO:0000256" key="2">
    <source>
        <dbReference type="SAM" id="Phobius"/>
    </source>
</evidence>
<sequence length="123" mass="12873">FSGTVARKRSLMWQEVGKSTEGEQMSAHGESPRHTASEAKVEGRAHWGTAACILGIVCAVSGAFFVDLMLEFLGILLGATGYTLGARKVGTATIVLSTILLLVFMAATQGAIPGVEPRDPLAL</sequence>
<feature type="transmembrane region" description="Helical" evidence="2">
    <location>
        <begin position="47"/>
        <end position="77"/>
    </location>
</feature>
<keyword evidence="2" id="KW-0812">Transmembrane</keyword>
<evidence type="ECO:0000256" key="1">
    <source>
        <dbReference type="SAM" id="MobiDB-lite"/>
    </source>
</evidence>
<dbReference type="EMBL" id="CADCTR010003216">
    <property type="protein sequence ID" value="CAA9388071.1"/>
    <property type="molecule type" value="Genomic_DNA"/>
</dbReference>
<accession>A0A6J4NK41</accession>
<feature type="transmembrane region" description="Helical" evidence="2">
    <location>
        <begin position="89"/>
        <end position="112"/>
    </location>
</feature>
<feature type="non-terminal residue" evidence="3">
    <location>
        <position position="1"/>
    </location>
</feature>
<gene>
    <name evidence="3" type="ORF">AVDCRST_MAG93-9581</name>
</gene>
<keyword evidence="2" id="KW-0472">Membrane</keyword>
<dbReference type="AlphaFoldDB" id="A0A6J4NK41"/>
<feature type="region of interest" description="Disordered" evidence="1">
    <location>
        <begin position="18"/>
        <end position="37"/>
    </location>
</feature>
<organism evidence="3">
    <name type="scientific">uncultured Chloroflexia bacterium</name>
    <dbReference type="NCBI Taxonomy" id="1672391"/>
    <lineage>
        <taxon>Bacteria</taxon>
        <taxon>Bacillati</taxon>
        <taxon>Chloroflexota</taxon>
        <taxon>Chloroflexia</taxon>
        <taxon>environmental samples</taxon>
    </lineage>
</organism>
<protein>
    <submittedName>
        <fullName evidence="3">Uncharacterized protein</fullName>
    </submittedName>
</protein>
<evidence type="ECO:0000313" key="3">
    <source>
        <dbReference type="EMBL" id="CAA9388071.1"/>
    </source>
</evidence>
<proteinExistence type="predicted"/>
<reference evidence="3" key="1">
    <citation type="submission" date="2020-02" db="EMBL/GenBank/DDBJ databases">
        <authorList>
            <person name="Meier V. D."/>
        </authorList>
    </citation>
    <scope>NUCLEOTIDE SEQUENCE</scope>
    <source>
        <strain evidence="3">AVDCRST_MAG93</strain>
    </source>
</reference>
<name>A0A6J4NK41_9CHLR</name>